<comment type="caution">
    <text evidence="3">The sequence shown here is derived from an EMBL/GenBank/DDBJ whole genome shotgun (WGS) entry which is preliminary data.</text>
</comment>
<dbReference type="Proteomes" id="UP001159363">
    <property type="component" value="Chromosome 3"/>
</dbReference>
<evidence type="ECO:0000256" key="2">
    <source>
        <dbReference type="SAM" id="Phobius"/>
    </source>
</evidence>
<dbReference type="EMBL" id="JARBHB010000003">
    <property type="protein sequence ID" value="KAJ8889556.1"/>
    <property type="molecule type" value="Genomic_DNA"/>
</dbReference>
<keyword evidence="4" id="KW-1185">Reference proteome</keyword>
<feature type="compositionally biased region" description="Polar residues" evidence="1">
    <location>
        <begin position="693"/>
        <end position="706"/>
    </location>
</feature>
<dbReference type="InterPro" id="IPR036397">
    <property type="entry name" value="RNaseH_sf"/>
</dbReference>
<evidence type="ECO:0000256" key="1">
    <source>
        <dbReference type="SAM" id="MobiDB-lite"/>
    </source>
</evidence>
<feature type="region of interest" description="Disordered" evidence="1">
    <location>
        <begin position="45"/>
        <end position="102"/>
    </location>
</feature>
<evidence type="ECO:0000313" key="3">
    <source>
        <dbReference type="EMBL" id="KAJ8889556.1"/>
    </source>
</evidence>
<feature type="transmembrane region" description="Helical" evidence="2">
    <location>
        <begin position="1234"/>
        <end position="1255"/>
    </location>
</feature>
<keyword evidence="2" id="KW-0812">Transmembrane</keyword>
<gene>
    <name evidence="3" type="ORF">PR048_009055</name>
</gene>
<organism evidence="3 4">
    <name type="scientific">Dryococelus australis</name>
    <dbReference type="NCBI Taxonomy" id="614101"/>
    <lineage>
        <taxon>Eukaryota</taxon>
        <taxon>Metazoa</taxon>
        <taxon>Ecdysozoa</taxon>
        <taxon>Arthropoda</taxon>
        <taxon>Hexapoda</taxon>
        <taxon>Insecta</taxon>
        <taxon>Pterygota</taxon>
        <taxon>Neoptera</taxon>
        <taxon>Polyneoptera</taxon>
        <taxon>Phasmatodea</taxon>
        <taxon>Verophasmatodea</taxon>
        <taxon>Anareolatae</taxon>
        <taxon>Phasmatidae</taxon>
        <taxon>Eurycanthinae</taxon>
        <taxon>Dryococelus</taxon>
    </lineage>
</organism>
<feature type="compositionally biased region" description="Polar residues" evidence="1">
    <location>
        <begin position="60"/>
        <end position="86"/>
    </location>
</feature>
<protein>
    <submittedName>
        <fullName evidence="3">Uncharacterized protein</fullName>
    </submittedName>
</protein>
<sequence>MHETQAARYVLSPDVVYVVRGQSNVIVFIWPSNALSCVTGKVRVTPSSVSEEPSNEVKASASTPRQRQMTPYQHVSELETGQNYRSPGNGDTCVEPVDRRGSHKATSVGSDYRYWSTVTDYRGDRNLAAYIVERHSGQTPSVMVWGAIGYNMRSRLLRIEGNLNSSHYIREVLEPQALSLLQATLHAIFQQDNARPHMARNVQDFEHIQVLFDSMPRRLGVLIAARAGFTPYWIVKDRDHRPRQRGVEGAAKMLATVTADCYLRVVGASVLSRVTLQPTQGQAWVSDPGPPVLTPSLHMTHTKFHISRIGHNNSKNRVAGIEPSVAECWSIPRVASSHTDSTAQCGVCPPIRGARTLCNHCIAKLGLYETRTGQLSYNRQLACLCRLAECQERVVRNTQQVACCDGAQVTFITIAASWCLKYWQHIRDNNALLQEPPGNVNSTKITITTVTCAASSTEVLYVAVQPGEALVDTPLFLTWIVLHSTILTMNSVIQHTCQLRVVVTRVKSPLERLHEGRFSNAAESKILQVEKTYLITNWMSQKPQDAASIFCGRLYYQDISGEQCSDNASHIKTGYTASAVVPRHMYMCDFCVLPYRTANIANNTFITDDKLTCILWYVTVYQRIADITPYVHRLLYWRQRIYAHVVFCSATIDVRLNGKAAVWLGKGVADLVKTRWCCQLCCAGGWRRKPGHASSQFSGQGKSSRPASPRSCVRPHTLCLHQKVVLCTAARTVHSETRLLSRVKNNFTFAISRDTRISRDDFRTCDISIPYERTSSFLLLIGGVCGATPFLTELHVIGAHNCEVFFIGAELPKACQEKYGPMTNVLQRLAGFSSQWGRSRIFAYWNRAKMIGGFSRGSPVSPAHSFRRCSILISLTLIGSQDLDVKSRPNLFIHVFNTDRLEVEAFKIVTRDSYENGGQKCLCCVTAQLLPLAASPLAWHATVTSLPAAVSCPDNTRRTASTGGVACPAPFATYSSLSLSVAVSNPANLRPAAAYTGGVWLSVDKQAGYCTASADDAVCHTHLQFSVSTARHNSIAFGGFKRPSKLAYDCVPSTGDLTCPAPSVLPYFGAFRNVTPRVEENNRVKANMEEGQYGKVAKKTRDTDASAPSGLYCSYDDKLCIEWVVLTFGGENDSSPASASKLILCAEHHVLAPDALICSSGDIRLSTVGTTVYSETHVTTRNARQHGNIQTKVYKINFADDPSRRSPRGQHYTPEEEPKSCCGVVVTQAVSIRWFIVMIAFVGICCAVVGTVLGAMKASGRDHLTVSLLMIGECHLHTSVKGPMYLQVQGQEARERYGRH</sequence>
<keyword evidence="2" id="KW-0472">Membrane</keyword>
<accession>A0ABQ9HYU4</accession>
<proteinExistence type="predicted"/>
<dbReference type="Gene3D" id="3.30.420.10">
    <property type="entry name" value="Ribonuclease H-like superfamily/Ribonuclease H"/>
    <property type="match status" value="1"/>
</dbReference>
<evidence type="ECO:0000313" key="4">
    <source>
        <dbReference type="Proteomes" id="UP001159363"/>
    </source>
</evidence>
<feature type="region of interest" description="Disordered" evidence="1">
    <location>
        <begin position="688"/>
        <end position="709"/>
    </location>
</feature>
<name>A0ABQ9HYU4_9NEOP</name>
<keyword evidence="2" id="KW-1133">Transmembrane helix</keyword>
<reference evidence="3 4" key="1">
    <citation type="submission" date="2023-02" db="EMBL/GenBank/DDBJ databases">
        <title>LHISI_Scaffold_Assembly.</title>
        <authorList>
            <person name="Stuart O.P."/>
            <person name="Cleave R."/>
            <person name="Magrath M.J.L."/>
            <person name="Mikheyev A.S."/>
        </authorList>
    </citation>
    <scope>NUCLEOTIDE SEQUENCE [LARGE SCALE GENOMIC DNA]</scope>
    <source>
        <strain evidence="3">Daus_M_001</strain>
        <tissue evidence="3">Leg muscle</tissue>
    </source>
</reference>